<reference evidence="6 7" key="1">
    <citation type="submission" date="2020-01" db="EMBL/GenBank/DDBJ databases">
        <title>Draft Genome Sequence of Vibrio sp. strain OCN044, Isolated from a Healthy Coral at Palmyra Atoll.</title>
        <authorList>
            <person name="Videau P."/>
            <person name="Loughran R."/>
            <person name="Esquivel A."/>
            <person name="Deadmond M."/>
            <person name="Paddock B.E."/>
            <person name="Saw J.H."/>
            <person name="Ushijima B."/>
        </authorList>
    </citation>
    <scope>NUCLEOTIDE SEQUENCE [LARGE SCALE GENOMIC DNA]</scope>
    <source>
        <strain evidence="6 7">OCN044</strain>
    </source>
</reference>
<gene>
    <name evidence="6" type="ORF">GTG28_14805</name>
</gene>
<feature type="domain" description="Methyl-accepting transducer" evidence="5">
    <location>
        <begin position="157"/>
        <end position="314"/>
    </location>
</feature>
<evidence type="ECO:0000313" key="7">
    <source>
        <dbReference type="Proteomes" id="UP000478571"/>
    </source>
</evidence>
<comment type="subcellular location">
    <subcellularLocation>
        <location evidence="1">Membrane</location>
    </subcellularLocation>
</comment>
<dbReference type="PANTHER" id="PTHR32089:SF112">
    <property type="entry name" value="LYSOZYME-LIKE PROTEIN-RELATED"/>
    <property type="match status" value="1"/>
</dbReference>
<dbReference type="AlphaFoldDB" id="A0A6L8M3K9"/>
<dbReference type="GO" id="GO:0006935">
    <property type="term" value="P:chemotaxis"/>
    <property type="evidence" value="ECO:0007669"/>
    <property type="project" value="UniProtKB-ARBA"/>
</dbReference>
<dbReference type="RefSeq" id="WP_160931172.1">
    <property type="nucleotide sequence ID" value="NZ_WWEU01000005.1"/>
</dbReference>
<dbReference type="GO" id="GO:0007165">
    <property type="term" value="P:signal transduction"/>
    <property type="evidence" value="ECO:0007669"/>
    <property type="project" value="UniProtKB-KW"/>
</dbReference>
<dbReference type="GO" id="GO:0016020">
    <property type="term" value="C:membrane"/>
    <property type="evidence" value="ECO:0007669"/>
    <property type="project" value="UniProtKB-SubCell"/>
</dbReference>
<evidence type="ECO:0000256" key="1">
    <source>
        <dbReference type="ARBA" id="ARBA00004370"/>
    </source>
</evidence>
<sequence length="418" mass="45875">MFELYRILASSLIAIVSLLFACVLFAWDSDALAFTVCGASAIFVVISTYLHWRRIVLPMQQILEMVNQNAEQFNIQTQEGKPIEPDFLVPWLADTLKAVAERSHKLFDDYHHDHGLVERATEELRSVQCYSDHLVSIGDQHPFSPDAVRSAFAQGESAADYATQTFEKIYISIDGLGQRFQAVLDDSGELKEKATSSVEKVQQTHSMITALAKQAEEISDVTQSIADIANMTQLLALNASIEAARAGESGRGFAVVADEVKKLAQQTDEATHRISEISQNILQASASSAQSMAEIDTSISTVSHSVCNVVDEIQCQWDDVQVLVGQMGQTAGTVSGLKGILQSSLAELESHFCMLDGIYQFARESVYSINRLSEVLEVPLNLNAGVEANPTEQNQSIDNTHGEFDLDNSTKQRLANVN</sequence>
<dbReference type="Gene3D" id="1.10.287.950">
    <property type="entry name" value="Methyl-accepting chemotaxis protein"/>
    <property type="match status" value="1"/>
</dbReference>
<evidence type="ECO:0000259" key="5">
    <source>
        <dbReference type="PROSITE" id="PS50111"/>
    </source>
</evidence>
<evidence type="ECO:0000313" key="6">
    <source>
        <dbReference type="EMBL" id="MYM60499.1"/>
    </source>
</evidence>
<keyword evidence="7" id="KW-1185">Reference proteome</keyword>
<dbReference type="PROSITE" id="PS51257">
    <property type="entry name" value="PROKAR_LIPOPROTEIN"/>
    <property type="match status" value="1"/>
</dbReference>
<feature type="transmembrane region" description="Helical" evidence="4">
    <location>
        <begin position="33"/>
        <end position="52"/>
    </location>
</feature>
<dbReference type="InterPro" id="IPR004089">
    <property type="entry name" value="MCPsignal_dom"/>
</dbReference>
<keyword evidence="4" id="KW-0472">Membrane</keyword>
<dbReference type="PANTHER" id="PTHR32089">
    <property type="entry name" value="METHYL-ACCEPTING CHEMOTAXIS PROTEIN MCPB"/>
    <property type="match status" value="1"/>
</dbReference>
<keyword evidence="4" id="KW-0812">Transmembrane</keyword>
<accession>A0A6L8M3K9</accession>
<name>A0A6L8M3K9_9VIBR</name>
<evidence type="ECO:0000256" key="2">
    <source>
        <dbReference type="ARBA" id="ARBA00023224"/>
    </source>
</evidence>
<dbReference type="PROSITE" id="PS50111">
    <property type="entry name" value="CHEMOTAXIS_TRANSDUC_2"/>
    <property type="match status" value="1"/>
</dbReference>
<evidence type="ECO:0000256" key="3">
    <source>
        <dbReference type="PROSITE-ProRule" id="PRU00284"/>
    </source>
</evidence>
<comment type="caution">
    <text evidence="6">The sequence shown here is derived from an EMBL/GenBank/DDBJ whole genome shotgun (WGS) entry which is preliminary data.</text>
</comment>
<protein>
    <recommendedName>
        <fullName evidence="5">Methyl-accepting transducer domain-containing protein</fullName>
    </recommendedName>
</protein>
<keyword evidence="4" id="KW-1133">Transmembrane helix</keyword>
<keyword evidence="2 3" id="KW-0807">Transducer</keyword>
<dbReference type="SMART" id="SM00283">
    <property type="entry name" value="MA"/>
    <property type="match status" value="1"/>
</dbReference>
<dbReference type="EMBL" id="WWEU01000005">
    <property type="protein sequence ID" value="MYM60499.1"/>
    <property type="molecule type" value="Genomic_DNA"/>
</dbReference>
<evidence type="ECO:0000256" key="4">
    <source>
        <dbReference type="SAM" id="Phobius"/>
    </source>
</evidence>
<dbReference type="SUPFAM" id="SSF58104">
    <property type="entry name" value="Methyl-accepting chemotaxis protein (MCP) signaling domain"/>
    <property type="match status" value="1"/>
</dbReference>
<proteinExistence type="predicted"/>
<dbReference type="Pfam" id="PF00015">
    <property type="entry name" value="MCPsignal"/>
    <property type="match status" value="1"/>
</dbReference>
<organism evidence="6 7">
    <name type="scientific">Vibrio tetraodonis subsp. pristinus</name>
    <dbReference type="NCBI Taxonomy" id="2695891"/>
    <lineage>
        <taxon>Bacteria</taxon>
        <taxon>Pseudomonadati</taxon>
        <taxon>Pseudomonadota</taxon>
        <taxon>Gammaproteobacteria</taxon>
        <taxon>Vibrionales</taxon>
        <taxon>Vibrionaceae</taxon>
        <taxon>Vibrio</taxon>
    </lineage>
</organism>
<dbReference type="Proteomes" id="UP000478571">
    <property type="component" value="Unassembled WGS sequence"/>
</dbReference>
<feature type="transmembrane region" description="Helical" evidence="4">
    <location>
        <begin position="7"/>
        <end position="27"/>
    </location>
</feature>